<name>A0AAV8XNW1_9CUCU</name>
<gene>
    <name evidence="2" type="ORF">NQ318_020687</name>
</gene>
<organism evidence="2 3">
    <name type="scientific">Aromia moschata</name>
    <dbReference type="NCBI Taxonomy" id="1265417"/>
    <lineage>
        <taxon>Eukaryota</taxon>
        <taxon>Metazoa</taxon>
        <taxon>Ecdysozoa</taxon>
        <taxon>Arthropoda</taxon>
        <taxon>Hexapoda</taxon>
        <taxon>Insecta</taxon>
        <taxon>Pterygota</taxon>
        <taxon>Neoptera</taxon>
        <taxon>Endopterygota</taxon>
        <taxon>Coleoptera</taxon>
        <taxon>Polyphaga</taxon>
        <taxon>Cucujiformia</taxon>
        <taxon>Chrysomeloidea</taxon>
        <taxon>Cerambycidae</taxon>
        <taxon>Cerambycinae</taxon>
        <taxon>Callichromatini</taxon>
        <taxon>Aromia</taxon>
    </lineage>
</organism>
<dbReference type="Proteomes" id="UP001162162">
    <property type="component" value="Unassembled WGS sequence"/>
</dbReference>
<sequence>MSRPLSGNAGTVMLNRRIMSPCQHTIRASATPLLRPYNEPRRGQKTTMILQLQERRKRKKNKQKLLFSTSSNYSNEEKNPFTAPEKY</sequence>
<feature type="compositionally biased region" description="Basic and acidic residues" evidence="1">
    <location>
        <begin position="75"/>
        <end position="87"/>
    </location>
</feature>
<keyword evidence="3" id="KW-1185">Reference proteome</keyword>
<evidence type="ECO:0000256" key="1">
    <source>
        <dbReference type="SAM" id="MobiDB-lite"/>
    </source>
</evidence>
<evidence type="ECO:0000313" key="3">
    <source>
        <dbReference type="Proteomes" id="UP001162162"/>
    </source>
</evidence>
<protein>
    <submittedName>
        <fullName evidence="2">Uncharacterized protein</fullName>
    </submittedName>
</protein>
<feature type="region of interest" description="Disordered" evidence="1">
    <location>
        <begin position="54"/>
        <end position="87"/>
    </location>
</feature>
<evidence type="ECO:0000313" key="2">
    <source>
        <dbReference type="EMBL" id="KAJ8940630.1"/>
    </source>
</evidence>
<proteinExistence type="predicted"/>
<comment type="caution">
    <text evidence="2">The sequence shown here is derived from an EMBL/GenBank/DDBJ whole genome shotgun (WGS) entry which is preliminary data.</text>
</comment>
<accession>A0AAV8XNW1</accession>
<reference evidence="2" key="1">
    <citation type="journal article" date="2023" name="Insect Mol. Biol.">
        <title>Genome sequencing provides insights into the evolution of gene families encoding plant cell wall-degrading enzymes in longhorned beetles.</title>
        <authorList>
            <person name="Shin N.R."/>
            <person name="Okamura Y."/>
            <person name="Kirsch R."/>
            <person name="Pauchet Y."/>
        </authorList>
    </citation>
    <scope>NUCLEOTIDE SEQUENCE</scope>
    <source>
        <strain evidence="2">AMC_N1</strain>
    </source>
</reference>
<dbReference type="AlphaFoldDB" id="A0AAV8XNW1"/>
<dbReference type="EMBL" id="JAPWTK010000419">
    <property type="protein sequence ID" value="KAJ8940630.1"/>
    <property type="molecule type" value="Genomic_DNA"/>
</dbReference>